<feature type="transmembrane region" description="Helical" evidence="2">
    <location>
        <begin position="145"/>
        <end position="166"/>
    </location>
</feature>
<evidence type="ECO:0000256" key="1">
    <source>
        <dbReference type="SAM" id="MobiDB-lite"/>
    </source>
</evidence>
<evidence type="ECO:0008006" key="5">
    <source>
        <dbReference type="Google" id="ProtNLM"/>
    </source>
</evidence>
<accession>A0ABZ2MI54</accession>
<protein>
    <recommendedName>
        <fullName evidence="5">MFS transporter</fullName>
    </recommendedName>
</protein>
<keyword evidence="2" id="KW-1133">Transmembrane helix</keyword>
<reference evidence="3 4" key="1">
    <citation type="submission" date="2024-02" db="EMBL/GenBank/DDBJ databases">
        <title>Janibacter sp. nov., isolated from gut of marine sandworm.</title>
        <authorList>
            <person name="Kim B."/>
            <person name="Jun M.O."/>
            <person name="Shin N.-R."/>
        </authorList>
    </citation>
    <scope>NUCLEOTIDE SEQUENCE [LARGE SCALE GENOMIC DNA]</scope>
    <source>
        <strain evidence="3 4">A1S7</strain>
    </source>
</reference>
<keyword evidence="2" id="KW-0812">Transmembrane</keyword>
<name>A0ABZ2MI54_9MICO</name>
<gene>
    <name evidence="3" type="ORF">V1351_01335</name>
</gene>
<feature type="transmembrane region" description="Helical" evidence="2">
    <location>
        <begin position="41"/>
        <end position="61"/>
    </location>
</feature>
<evidence type="ECO:0000313" key="3">
    <source>
        <dbReference type="EMBL" id="WXB76729.1"/>
    </source>
</evidence>
<dbReference type="Proteomes" id="UP001382727">
    <property type="component" value="Chromosome"/>
</dbReference>
<keyword evidence="4" id="KW-1185">Reference proteome</keyword>
<feature type="region of interest" description="Disordered" evidence="1">
    <location>
        <begin position="1"/>
        <end position="27"/>
    </location>
</feature>
<proteinExistence type="predicted"/>
<sequence length="182" mass="19456">MPPPPSSDGDTPSGFQPAPEYSSPGGHVMTSAPPSIVRAKYAMWAGAVLHLLTVLTAFVGMDDMRAQIREELDRQGVAYTDNTVDAAVALGVGFSAFIGIVGVVLWLLMAWLTGKGKGWARIVATVLFAFYIVSFLVSLAQPTQALTLVVSLLVLIAGTAATFFLWQKDSTAWFRAHKASRV</sequence>
<evidence type="ECO:0000256" key="2">
    <source>
        <dbReference type="SAM" id="Phobius"/>
    </source>
</evidence>
<feature type="transmembrane region" description="Helical" evidence="2">
    <location>
        <begin position="119"/>
        <end position="139"/>
    </location>
</feature>
<dbReference type="RefSeq" id="WP_338749990.1">
    <property type="nucleotide sequence ID" value="NZ_CP144913.1"/>
</dbReference>
<evidence type="ECO:0000313" key="4">
    <source>
        <dbReference type="Proteomes" id="UP001382727"/>
    </source>
</evidence>
<organism evidence="3 4">
    <name type="scientific">Janibacter alittae</name>
    <dbReference type="NCBI Taxonomy" id="3115209"/>
    <lineage>
        <taxon>Bacteria</taxon>
        <taxon>Bacillati</taxon>
        <taxon>Actinomycetota</taxon>
        <taxon>Actinomycetes</taxon>
        <taxon>Micrococcales</taxon>
        <taxon>Intrasporangiaceae</taxon>
        <taxon>Janibacter</taxon>
    </lineage>
</organism>
<feature type="transmembrane region" description="Helical" evidence="2">
    <location>
        <begin position="86"/>
        <end position="112"/>
    </location>
</feature>
<dbReference type="EMBL" id="CP144913">
    <property type="protein sequence ID" value="WXB76729.1"/>
    <property type="molecule type" value="Genomic_DNA"/>
</dbReference>
<keyword evidence="2" id="KW-0472">Membrane</keyword>